<reference evidence="2 3" key="1">
    <citation type="submission" date="2018-10" db="EMBL/GenBank/DDBJ databases">
        <authorList>
            <person name="Zhang X."/>
        </authorList>
    </citation>
    <scope>NUCLEOTIDE SEQUENCE [LARGE SCALE GENOMIC DNA]</scope>
    <source>
        <strain evidence="2 3">SK-G1</strain>
    </source>
</reference>
<gene>
    <name evidence="2" type="ORF">D2962_16110</name>
</gene>
<dbReference type="AlphaFoldDB" id="A0A3G2R931"/>
<evidence type="ECO:0000313" key="2">
    <source>
        <dbReference type="EMBL" id="AYO31923.1"/>
    </source>
</evidence>
<dbReference type="KEGG" id="bacg:D2962_16110"/>
<sequence>MAKAPRPPKIRVGHTPDRVEDIHKKKVDSLLEDELMDDTMYGEIIPSLMGWTSSEEQEERTNRLIEISEEITGGEKRKGSKK</sequence>
<keyword evidence="3" id="KW-1185">Reference proteome</keyword>
<protein>
    <submittedName>
        <fullName evidence="2">Uncharacterized protein</fullName>
    </submittedName>
</protein>
<feature type="region of interest" description="Disordered" evidence="1">
    <location>
        <begin position="52"/>
        <end position="82"/>
    </location>
</feature>
<feature type="compositionally biased region" description="Basic and acidic residues" evidence="1">
    <location>
        <begin position="73"/>
        <end position="82"/>
    </location>
</feature>
<dbReference type="EMBL" id="CP033169">
    <property type="protein sequence ID" value="AYO31923.1"/>
    <property type="molecule type" value="Genomic_DNA"/>
</dbReference>
<evidence type="ECO:0000313" key="3">
    <source>
        <dbReference type="Proteomes" id="UP000280960"/>
    </source>
</evidence>
<evidence type="ECO:0000256" key="1">
    <source>
        <dbReference type="SAM" id="MobiDB-lite"/>
    </source>
</evidence>
<proteinExistence type="predicted"/>
<name>A0A3G2R931_9FIRM</name>
<organism evidence="2 3">
    <name type="scientific">Biomaibacter acetigenes</name>
    <dbReference type="NCBI Taxonomy" id="2316383"/>
    <lineage>
        <taxon>Bacteria</taxon>
        <taxon>Bacillati</taxon>
        <taxon>Bacillota</taxon>
        <taxon>Clostridia</taxon>
        <taxon>Thermosediminibacterales</taxon>
        <taxon>Tepidanaerobacteraceae</taxon>
        <taxon>Biomaibacter</taxon>
    </lineage>
</organism>
<dbReference type="Proteomes" id="UP000280960">
    <property type="component" value="Chromosome"/>
</dbReference>
<dbReference type="RefSeq" id="WP_120765939.1">
    <property type="nucleotide sequence ID" value="NZ_CP033169.1"/>
</dbReference>
<accession>A0A3G2R931</accession>